<evidence type="ECO:0000256" key="7">
    <source>
        <dbReference type="ARBA" id="ARBA00022741"/>
    </source>
</evidence>
<feature type="domain" description="AAA+ ATPase" evidence="18">
    <location>
        <begin position="1780"/>
        <end position="1917"/>
    </location>
</feature>
<keyword evidence="11 16" id="KW-0175">Coiled coil</keyword>
<dbReference type="InterPro" id="IPR043160">
    <property type="entry name" value="Dynein_C_barrel"/>
</dbReference>
<dbReference type="FunFam" id="3.40.50.300:FF:000223">
    <property type="entry name" value="Dynein heavy chain 3, axonemal"/>
    <property type="match status" value="1"/>
</dbReference>
<organism evidence="19 20">
    <name type="scientific">Temnothorax longispinosus</name>
    <dbReference type="NCBI Taxonomy" id="300112"/>
    <lineage>
        <taxon>Eukaryota</taxon>
        <taxon>Metazoa</taxon>
        <taxon>Ecdysozoa</taxon>
        <taxon>Arthropoda</taxon>
        <taxon>Hexapoda</taxon>
        <taxon>Insecta</taxon>
        <taxon>Pterygota</taxon>
        <taxon>Neoptera</taxon>
        <taxon>Endopterygota</taxon>
        <taxon>Hymenoptera</taxon>
        <taxon>Apocrita</taxon>
        <taxon>Aculeata</taxon>
        <taxon>Formicoidea</taxon>
        <taxon>Formicidae</taxon>
        <taxon>Myrmicinae</taxon>
        <taxon>Temnothorax</taxon>
    </lineage>
</organism>
<evidence type="ECO:0000256" key="15">
    <source>
        <dbReference type="ARBA" id="ARBA00023273"/>
    </source>
</evidence>
<keyword evidence="17" id="KW-0812">Transmembrane</keyword>
<evidence type="ECO:0000256" key="11">
    <source>
        <dbReference type="ARBA" id="ARBA00023054"/>
    </source>
</evidence>
<dbReference type="GO" id="GO:0031514">
    <property type="term" value="C:motile cilium"/>
    <property type="evidence" value="ECO:0007669"/>
    <property type="project" value="UniProtKB-SubCell"/>
</dbReference>
<dbReference type="Pfam" id="PF08393">
    <property type="entry name" value="DHC_N2"/>
    <property type="match status" value="1"/>
</dbReference>
<dbReference type="FunFam" id="1.20.58.1120:FF:000005">
    <property type="entry name" value="Dynein, axonemal, heavy chain 12"/>
    <property type="match status" value="1"/>
</dbReference>
<evidence type="ECO:0000256" key="3">
    <source>
        <dbReference type="ARBA" id="ARBA00008887"/>
    </source>
</evidence>
<accession>A0A4S2KWV1</accession>
<dbReference type="InterPro" id="IPR024743">
    <property type="entry name" value="Dynein_HC_stalk"/>
</dbReference>
<keyword evidence="4" id="KW-0963">Cytoplasm</keyword>
<dbReference type="Gene3D" id="6.10.140.1060">
    <property type="match status" value="1"/>
</dbReference>
<dbReference type="InterPro" id="IPR003593">
    <property type="entry name" value="AAA+_ATPase"/>
</dbReference>
<dbReference type="Gene3D" id="1.10.8.720">
    <property type="entry name" value="Region D6 of dynein motor"/>
    <property type="match status" value="1"/>
</dbReference>
<evidence type="ECO:0000256" key="2">
    <source>
        <dbReference type="ARBA" id="ARBA00004430"/>
    </source>
</evidence>
<dbReference type="Gene3D" id="3.10.490.20">
    <property type="match status" value="1"/>
</dbReference>
<dbReference type="GO" id="GO:0003341">
    <property type="term" value="P:cilium movement"/>
    <property type="evidence" value="ECO:0007669"/>
    <property type="project" value="UniProtKB-ARBA"/>
</dbReference>
<evidence type="ECO:0000256" key="5">
    <source>
        <dbReference type="ARBA" id="ARBA00022701"/>
    </source>
</evidence>
<dbReference type="InterPro" id="IPR042228">
    <property type="entry name" value="Dynein_linker_3"/>
</dbReference>
<dbReference type="InterPro" id="IPR012496">
    <property type="entry name" value="TMC_dom"/>
</dbReference>
<dbReference type="GO" id="GO:0005858">
    <property type="term" value="C:axonemal dynein complex"/>
    <property type="evidence" value="ECO:0007669"/>
    <property type="project" value="UniProtKB-ARBA"/>
</dbReference>
<dbReference type="STRING" id="300112.A0A4S2KWV1"/>
<dbReference type="FunFam" id="1.10.8.710:FF:000004">
    <property type="entry name" value="Dynein axonemal heavy chain 6"/>
    <property type="match status" value="1"/>
</dbReference>
<gene>
    <name evidence="19" type="ORF">DBV15_06952</name>
</gene>
<keyword evidence="14" id="KW-0206">Cytoskeleton</keyword>
<proteinExistence type="inferred from homology"/>
<dbReference type="InterPro" id="IPR013602">
    <property type="entry name" value="Dynein_heavy_linker"/>
</dbReference>
<dbReference type="GO" id="GO:0008569">
    <property type="term" value="F:minus-end-directed microtubule motor activity"/>
    <property type="evidence" value="ECO:0007669"/>
    <property type="project" value="InterPro"/>
</dbReference>
<dbReference type="PANTHER" id="PTHR22878:SF71">
    <property type="entry name" value="DYNEIN, AXONEMAL, HEAVY CHAIN 3"/>
    <property type="match status" value="1"/>
</dbReference>
<protein>
    <submittedName>
        <fullName evidence="19">Dynein heavy chain 3, axonemal</fullName>
    </submittedName>
</protein>
<dbReference type="Gene3D" id="1.10.8.710">
    <property type="match status" value="1"/>
</dbReference>
<evidence type="ECO:0000256" key="1">
    <source>
        <dbReference type="ARBA" id="ARBA00004230"/>
    </source>
</evidence>
<feature type="transmembrane region" description="Helical" evidence="17">
    <location>
        <begin position="328"/>
        <end position="347"/>
    </location>
</feature>
<dbReference type="Gene3D" id="1.20.1270.280">
    <property type="match status" value="1"/>
</dbReference>
<dbReference type="GO" id="GO:0005524">
    <property type="term" value="F:ATP binding"/>
    <property type="evidence" value="ECO:0007669"/>
    <property type="project" value="UniProtKB-KW"/>
</dbReference>
<dbReference type="Pfam" id="PF12780">
    <property type="entry name" value="AAA_8"/>
    <property type="match status" value="1"/>
</dbReference>
<dbReference type="Pfam" id="PF12781">
    <property type="entry name" value="AAA_9"/>
    <property type="match status" value="1"/>
</dbReference>
<evidence type="ECO:0000256" key="14">
    <source>
        <dbReference type="ARBA" id="ARBA00023212"/>
    </source>
</evidence>
<dbReference type="Pfam" id="PF12774">
    <property type="entry name" value="AAA_6"/>
    <property type="match status" value="1"/>
</dbReference>
<keyword evidence="9" id="KW-0282">Flagellum</keyword>
<dbReference type="Pfam" id="PF18199">
    <property type="entry name" value="Dynein_C"/>
    <property type="match status" value="1"/>
</dbReference>
<comment type="subcellular location">
    <subcellularLocation>
        <location evidence="1">Cell projection</location>
        <location evidence="1">Cilium</location>
        <location evidence="1">Flagellum</location>
    </subcellularLocation>
    <subcellularLocation>
        <location evidence="2">Cytoplasm</location>
        <location evidence="2">Cytoskeleton</location>
        <location evidence="2">Cilium axoneme</location>
    </subcellularLocation>
</comment>
<dbReference type="FunFam" id="1.20.1270.280:FF:000001">
    <property type="entry name" value="dynein heavy chain 7, axonemal"/>
    <property type="match status" value="1"/>
</dbReference>
<dbReference type="Pfam" id="PF12777">
    <property type="entry name" value="MT"/>
    <property type="match status" value="1"/>
</dbReference>
<dbReference type="GO" id="GO:0051959">
    <property type="term" value="F:dynein light intermediate chain binding"/>
    <property type="evidence" value="ECO:0007669"/>
    <property type="project" value="InterPro"/>
</dbReference>
<dbReference type="Gene3D" id="1.20.58.1120">
    <property type="match status" value="1"/>
</dbReference>
<dbReference type="GO" id="GO:0005874">
    <property type="term" value="C:microtubule"/>
    <property type="evidence" value="ECO:0007669"/>
    <property type="project" value="UniProtKB-KW"/>
</dbReference>
<evidence type="ECO:0000256" key="13">
    <source>
        <dbReference type="ARBA" id="ARBA00023175"/>
    </source>
</evidence>
<keyword evidence="10" id="KW-0243">Dynein</keyword>
<keyword evidence="13" id="KW-0505">Motor protein</keyword>
<dbReference type="Gene3D" id="1.20.140.100">
    <property type="entry name" value="Dynein heavy chain, N-terminal domain 2"/>
    <property type="match status" value="1"/>
</dbReference>
<evidence type="ECO:0000256" key="10">
    <source>
        <dbReference type="ARBA" id="ARBA00023017"/>
    </source>
</evidence>
<dbReference type="Gene3D" id="1.10.8.1220">
    <property type="match status" value="1"/>
</dbReference>
<feature type="transmembrane region" description="Helical" evidence="17">
    <location>
        <begin position="139"/>
        <end position="166"/>
    </location>
</feature>
<feature type="transmembrane region" description="Helical" evidence="17">
    <location>
        <begin position="214"/>
        <end position="238"/>
    </location>
</feature>
<evidence type="ECO:0000256" key="4">
    <source>
        <dbReference type="ARBA" id="ARBA00022490"/>
    </source>
</evidence>
<dbReference type="InterPro" id="IPR035706">
    <property type="entry name" value="AAA_9"/>
</dbReference>
<dbReference type="FunFam" id="1.10.287.2620:FF:000002">
    <property type="entry name" value="Dynein heavy chain 2, axonemal"/>
    <property type="match status" value="1"/>
</dbReference>
<dbReference type="InterPro" id="IPR026983">
    <property type="entry name" value="DHC"/>
</dbReference>
<feature type="domain" description="AAA+ ATPase" evidence="18">
    <location>
        <begin position="2408"/>
        <end position="2555"/>
    </location>
</feature>
<keyword evidence="12" id="KW-0969">Cilium</keyword>
<dbReference type="InterPro" id="IPR041466">
    <property type="entry name" value="Dynein_AAA5_ext"/>
</dbReference>
<dbReference type="Pfam" id="PF17857">
    <property type="entry name" value="AAA_lid_1"/>
    <property type="match status" value="1"/>
</dbReference>
<evidence type="ECO:0000256" key="8">
    <source>
        <dbReference type="ARBA" id="ARBA00022840"/>
    </source>
</evidence>
<dbReference type="Pfam" id="PF17852">
    <property type="entry name" value="Dynein_AAA_lid"/>
    <property type="match status" value="1"/>
</dbReference>
<keyword evidence="20" id="KW-1185">Reference proteome</keyword>
<dbReference type="InterPro" id="IPR043157">
    <property type="entry name" value="Dynein_AAA1S"/>
</dbReference>
<dbReference type="FunFam" id="1.20.920.30:FF:000002">
    <property type="entry name" value="Dynein axonemal heavy chain 3"/>
    <property type="match status" value="1"/>
</dbReference>
<dbReference type="FunFam" id="3.40.50.300:FF:002141">
    <property type="entry name" value="Dynein heavy chain"/>
    <property type="match status" value="1"/>
</dbReference>
<dbReference type="Gene3D" id="1.20.920.30">
    <property type="match status" value="1"/>
</dbReference>
<reference evidence="19 20" key="1">
    <citation type="journal article" date="2019" name="Philos. Trans. R. Soc. Lond., B, Biol. Sci.">
        <title>Ant behaviour and brain gene expression of defending hosts depend on the ecological success of the intruding social parasite.</title>
        <authorList>
            <person name="Kaur R."/>
            <person name="Stoldt M."/>
            <person name="Jongepier E."/>
            <person name="Feldmeyer B."/>
            <person name="Menzel F."/>
            <person name="Bornberg-Bauer E."/>
            <person name="Foitzik S."/>
        </authorList>
    </citation>
    <scope>NUCLEOTIDE SEQUENCE [LARGE SCALE GENOMIC DNA]</scope>
    <source>
        <tissue evidence="19">Whole body</tissue>
    </source>
</reference>
<dbReference type="Pfam" id="PF03028">
    <property type="entry name" value="Dynein_heavy"/>
    <property type="match status" value="1"/>
</dbReference>
<dbReference type="Pfam" id="PF12775">
    <property type="entry name" value="AAA_7"/>
    <property type="match status" value="1"/>
</dbReference>
<evidence type="ECO:0000259" key="18">
    <source>
        <dbReference type="SMART" id="SM00382"/>
    </source>
</evidence>
<dbReference type="Gene3D" id="1.20.920.20">
    <property type="match status" value="1"/>
</dbReference>
<dbReference type="InterPro" id="IPR004273">
    <property type="entry name" value="Dynein_heavy_D6_P-loop"/>
</dbReference>
<feature type="transmembrane region" description="Helical" evidence="17">
    <location>
        <begin position="304"/>
        <end position="322"/>
    </location>
</feature>
<comment type="similarity">
    <text evidence="3">Belongs to the dynein heavy chain family.</text>
</comment>
<dbReference type="FunFam" id="3.10.490.20:FF:000001">
    <property type="entry name" value="dynein heavy chain 7, axonemal"/>
    <property type="match status" value="1"/>
</dbReference>
<dbReference type="InterPro" id="IPR024317">
    <property type="entry name" value="Dynein_heavy_chain_D4_dom"/>
</dbReference>
<dbReference type="Gene3D" id="3.40.50.300">
    <property type="entry name" value="P-loop containing nucleotide triphosphate hydrolases"/>
    <property type="match status" value="5"/>
</dbReference>
<keyword evidence="15" id="KW-0966">Cell projection</keyword>
<keyword evidence="17" id="KW-1133">Transmembrane helix</keyword>
<evidence type="ECO:0000313" key="19">
    <source>
        <dbReference type="EMBL" id="TGZ54471.1"/>
    </source>
</evidence>
<evidence type="ECO:0000256" key="16">
    <source>
        <dbReference type="SAM" id="Coils"/>
    </source>
</evidence>
<dbReference type="SUPFAM" id="SSF52540">
    <property type="entry name" value="P-loop containing nucleoside triphosphate hydrolases"/>
    <property type="match status" value="4"/>
</dbReference>
<dbReference type="GO" id="GO:0016020">
    <property type="term" value="C:membrane"/>
    <property type="evidence" value="ECO:0007669"/>
    <property type="project" value="InterPro"/>
</dbReference>
<dbReference type="GO" id="GO:0045505">
    <property type="term" value="F:dynein intermediate chain binding"/>
    <property type="evidence" value="ECO:0007669"/>
    <property type="project" value="InterPro"/>
</dbReference>
<evidence type="ECO:0000256" key="17">
    <source>
        <dbReference type="SAM" id="Phobius"/>
    </source>
</evidence>
<dbReference type="Pfam" id="PF07810">
    <property type="entry name" value="TMC"/>
    <property type="match status" value="1"/>
</dbReference>
<dbReference type="FunFam" id="3.40.50.300:FF:000362">
    <property type="entry name" value="Dynein, axonemal, heavy chain 6"/>
    <property type="match status" value="1"/>
</dbReference>
<feature type="transmembrane region" description="Helical" evidence="17">
    <location>
        <begin position="381"/>
        <end position="403"/>
    </location>
</feature>
<dbReference type="InterPro" id="IPR042219">
    <property type="entry name" value="AAA_lid_11_sf"/>
</dbReference>
<dbReference type="FunFam" id="1.10.8.720:FF:000001">
    <property type="entry name" value="dynein heavy chain 7, axonemal"/>
    <property type="match status" value="1"/>
</dbReference>
<feature type="transmembrane region" description="Helical" evidence="17">
    <location>
        <begin position="253"/>
        <end position="273"/>
    </location>
</feature>
<dbReference type="SMART" id="SM00382">
    <property type="entry name" value="AAA"/>
    <property type="match status" value="2"/>
</dbReference>
<dbReference type="FunFam" id="1.10.8.1220:FF:000001">
    <property type="entry name" value="Dynein axonemal heavy chain 5"/>
    <property type="match status" value="1"/>
</dbReference>
<sequence length="4452" mass="511159">MSFEIQKAELHESSDQYIQMQQLLPMGLAGENEGYSMSDNLSSIIPYATLRMRNVRLPHEECANAIANHLRSSDKFMHDDPETEQFRMETAVDKIFCGWDFSVSSPKTAALQSASIYKELEELLAETRHHIRLHWFDKCLLTITQLAVTSVVIFMICGVGALVWILLSHYNIEVPGTISVMIVPTVITTIIHIFPAIISYLASLEHYNNKRTELYVTVVRNYVVAATIIGTLIAFWIINSTSHCWQTHLGEEIYRLVILDFIASLFGTCLHLARSKLYKKLSTKVCRPEFDIARNTLNLIYNQTLFWMGFYFSPLMSVMIVIKLIFIFYVKSIIIVLFTIGYVITNVKSNECGPFRNHPHTWDFIVDGMLSLKRDSPFWNVVSKLASPVTGAVILVGMCIAVYCLRAETKASEEMLRILSDMLLLQSQDKQFLLKTFGKCANKRVPVPNEINLSQDVGLAEENRGNEEVLLSRRRNLPSTMTEMAEGKEIRGTSGKINAIAEHKDYPSPGTSKALVEKQKLIQESSWTRTVPYKHWHSYVKPTDSIGSIFTPGIPAYRIRTVTKRDVKPARWHPFGADGVLASPPRAFIERHNEEVKRRIAAEKRRDSLPENIVSLKDLADDTWLRKKSRSARILMKKELSLRKERITKRKLDREMKRYVEAEIPKSVEEQLAELMAIIDKEQERLIKPEDIAKVVYLRDHCISDHHLQPYDYVNIDAAKNCIIGKLQEREKYRQVRIIQMQDFGTLPVPAAEIEPRLDALCVAATDLLVKEWLADVAEIFLEKKHDWSRYFEMQPDASTAIIEKYFRSVNSLLSKQLRIMIMKTLEDVKDFFVRYETGNAFEGDYTDLMFLETPFITVKVEPELRTTQLHCKPSILKLHTMISRCFDKIITVGATIPKIETILFPELKDAGHLFPISRFEDTVLSIISDVLDVIGRHASGPDNYLKCYQNLLYITSGVAEKKLDNFFKLEPVPLLREFEQQIKAYDALRKEICMFRCKIPLNMIEIDCSTVNDTMREILHALRSRICDFFADELRANNRELCSIFDEIAENISKMPETTQQVVELYNYLCESRDTTMFNLRRRLARSIELTLFLFDHQPPSDEDIHLNSRTITWPKEMEVVMELASNRLNMRKDFLETVLRTRRDSFEKKIVTTQLAIDQFKRKDPPVLTIEEMEQAVEEIEHISVTMTEIRKEAEEINEEEGLLDMELSPHVELPTMSSTVDTFDKLWHTALEFHRNYDKWFYGPFVGLDAEQVREETENTWRTLYKLSRMLTEVPGARRVAEMVRGKVEKFRQFIPVLQTICTPGLQARHWEAISKGVDVTIVLTDTSNLSEMIEYGLPAYIAKLEEIASAATKEYTLQRNLQKMKEEWQEVFFELTPYRETGVFILSAVDDVQMLLDDHILKAQTMRGSPFVKAFEEEMQLWEEKLIMMQDIIDQWLLCQATWMYLEPIFSSEDIMRQMPTESRNFRRIDKIWRNIMLYVYDNRRVTDATAMPNMLQEFKVCNSLLEEIQKGLNDYLEKKRLFFPRFFFLSNDELLEILSETKDPQRVQPHLRKCFEGISKLRFTKDEEIIGMLSAEEEYVPLSGKIYPADAKGMVERWLCQVEELMVISLRDVAEESIIAYFDAMREEWVLSWPGQIVICSSQIHWTSEVYESFEERSTASYLHKCTDQIEDIVALVRGKLEPGARITLNALIVIDVHARDVVKLLVDKQVDNPSDFNWIAQLRYYWLDDCITVSMVTTNIMYAFEYLGNTSRLVITPLTDRCYRTLMGALKLNLGGSPEGPAGTGKTETAKDLAKAVAKQCVVFNCSEGLDYKAMGKFFKGIAQSGAWACFDEFNRIELEVLSVIAQQILSIQMAISMKLDKFVFEGTELKLNPTCNVIITMNPGYAGRQELPDNLKVLFRTVAMMVPDYAMIGEITLYSYGFTDAKNLAEKIVHTYKLCSEQLSSQNHYDYGMRAVKTVLTAAGNLKLKHPKRDEHVLVLRAIVDVNLPKFLSQDVALFTGIYTDLFPEVLLPQPERDELVDLLRTNLQKRNLQATDWYLEKIVQIYEMLLVRHGLMIVGTALGGKTQAYQALADSLGDLSGIRKATMREYRTVYRVINPKAIPLSQLYGSFDPVSHEWSDGVLANTFREFAQSIAIERKWIVFDGPVDAIWIESMNTVLDDNKKLCLMSGEIIQMSGRMNMFFEPADLEHASPATVSRCGMIYMEPSQLGWQPIFESYKKHLKEKLLFEQYELIVELIEWLTEPILRFIRYNCKTFIDTSEIHMFLSFTRVFSMMLAEETQVSTVWLQCVLLFSIVWGICPTLTSDSRKTFDVYLRKLLLGNIDEYPKPKVFKLTKQQIFPDRGTVYDWIYDKRNNGCWISWMDTMQQAPLPATAKASELIIQTTEMSIQHFFIKQFMRQSVPLLFVGPTGTGKSAIVLNYLVSLPREKFLENVINFSARTNAPQTQEMVMSKLDRRRKGVYGPAMGKKCVLFVDDLSMPQVEIYGAQPPIELLRQWIDHGYWFDPKDTSILYLVDILLIAAMVPPGGGSNVVTPRFTRHMHVIGIDSFEEPTMTKIFSSILDWHFAKGFAPEISRLGKMVVNATLNVFLEAIKNFLPTPSRSHYKFNLRDFSRVIGGVLLVPATRMKDPDKLIRLWIHEVYRVFHDRLIDDTDRETLFGMVRHTCYDQLRQPLDKVLANLLKPGEKAIRSSHIRDLFFGNYIEPDADPKVYDEVTDLENLQEKMDYYLAEYNAVSQTPMNLVLFRYAIEHVSRVSRVLLQDNGHALLVGVGGSGRNSCAKLATSMCEYQIHQIEITRTYGSVEWREDLKNLLLRVGCDGKPTVFIFGDHQIKDESFIEDINMILNTADVPNLYAMDEKAEILEKMMTVARDVSGGKKVEMTPMVLYNLFIERIKKNLHIVLTMSPIGDTFRNRLRMFPSLINCCTIDWYTVWPEDALEKVARMSLRDLDIGSELREKCVQMCKQFHTSVSMSSEDYYLTYGRRYYVTPTSFLQLIKSLYRLYGQKIEQITVQQNRYETGLEKLDFAAGQVTIMQDELHKLQPKLLAQSQLSDKLMIRIEQDTVNVEAKKEIVAADEALANEAAAAAQAIKDDCESDLAEATPALEAALSALDTLKPADITIVKAMKSPPAGVRLVMEAVCVLKGVKPDRVQDPTTGQMIDDYWPASIKLLGDMKFLENLKNFDKDNIPPAYMKRIREKFINDRSFQPDAIKKVSTACEGLCKWVRAMEVYDRVIKVVAPKKAMLAEAEAALATQMEMLNEKRNLLQEVTQKLQSLNDEFAECMREKKKLEDQIDYCRQKLERAEKLLGGLSGEKSRWSETANKLGASLGNVIGDVLLSSGMVAYLGAFTVEYRNKLIDQWHASCLQAAIPCGARFNLIDILGEPVEIRGWTIQGLPADNFSIENGIIVKHADRWPLMIDPQNQANKWVKNMEKPNKLAVIKLTDPNYARVMETSIQLGSPVLLENIMEEIDAILEPVLLKNVYKQRGVLYMKFGETVLEYNPDFRFYITTRLRNPHYLPEIAVKVTLLNFMITPQGLQDQLLGIVVAKELPTLEEKKNQLIVEGANNRRILKEIEDKILEVLTTSEGNILEDETAIRILSTSKMLSEDIQAKQEIAVKTSGEIDRARNGYKPVSKHGAVLFFCISELANIDPMYQYSLPWFLHLYIMAIASSEQSVDLDARMKSLNSYFTASIYRNVCRSLFEKDKLIFSLVLCAGLLRAAHKLEEDLWVFLLTGGVALENPYPNPDPSWLSDKSWSEIVRASLLPGLEKLRDSFQSNVSQWQAYYDLSNPQEHPFPPPFEHEDESLKKLVILRCVRTDKLVAAVQAFVIHHMGAPFVEPPPFDLQSSYDDSSNVTPLIFVLSPGSDPMAGLIKFAEDRGISKKNLMTISLGQGQGPIATGMIERGIKSGEWVILQNCHLAVSWMKELDRICGEIIVPEKTHRDFRIWLTSYPSKGFPVTILQNSVKMTNEPPKGLKNNLLRSYLNDPISDPKFFRECTKVVEWRRLLFSLCFFHAVVQERRNFGPLGWNIPYEFNESDLRICILQLQLFLNDYDEVPFDALTYLTGECNYGGRVTDDKDRRLLNSLLKNFYNPQVITNTKYSFSPSGIYHMPEDTDYEGCLKYIRSLPISQMPEVFGLHENANIAKDNREAMQLLAGIEKDTDEVVFALAGEILSKMRPPFDIEYVSSKYPVLYMNSMNTVLRQELFKFNELTEVIKETLDNVRKAIRGLVLMSPELEDVYLSMSIGKVPLAWDRKSYPSLKPLGSYVNDLLARLQFLQEWIDRDAPNVFWISGFFFTQSFLTAVLQNYARKHKIPIDQLDFEFEITRFETSVNAAPSYGVYISGLFLEGARWNRETRLLGESKPKIMFDMLPITWIKPGEKAKFDIRDVYYCPVYKTSARRGVLATTGHSSNFILYILIPTDLDESHWIDRGVAALCQLDD</sequence>
<feature type="transmembrane region" description="Helical" evidence="17">
    <location>
        <begin position="178"/>
        <end position="202"/>
    </location>
</feature>
<evidence type="ECO:0000313" key="20">
    <source>
        <dbReference type="Proteomes" id="UP000310200"/>
    </source>
</evidence>
<feature type="coiled-coil region" evidence="16">
    <location>
        <begin position="3253"/>
        <end position="3315"/>
    </location>
</feature>
<dbReference type="FunFam" id="3.40.50.300:FF:000044">
    <property type="entry name" value="Dynein heavy chain 5, axonemal"/>
    <property type="match status" value="1"/>
</dbReference>
<keyword evidence="5" id="KW-0493">Microtubule</keyword>
<keyword evidence="8" id="KW-0067">ATP-binding</keyword>
<dbReference type="Pfam" id="PF18198">
    <property type="entry name" value="AAA_lid_11"/>
    <property type="match status" value="1"/>
</dbReference>
<evidence type="ECO:0000256" key="12">
    <source>
        <dbReference type="ARBA" id="ARBA00023069"/>
    </source>
</evidence>
<dbReference type="Gene3D" id="1.10.472.130">
    <property type="match status" value="1"/>
</dbReference>
<dbReference type="Proteomes" id="UP000310200">
    <property type="component" value="Unassembled WGS sequence"/>
</dbReference>
<comment type="caution">
    <text evidence="19">The sequence shown here is derived from an EMBL/GenBank/DDBJ whole genome shotgun (WGS) entry which is preliminary data.</text>
</comment>
<dbReference type="FunFam" id="1.20.140.100:FF:000004">
    <property type="entry name" value="Dynein axonemal heavy chain 6"/>
    <property type="match status" value="1"/>
</dbReference>
<keyword evidence="6" id="KW-0677">Repeat</keyword>
<keyword evidence="17" id="KW-0472">Membrane</keyword>
<dbReference type="InterPro" id="IPR035699">
    <property type="entry name" value="AAA_6"/>
</dbReference>
<dbReference type="FunFam" id="3.40.50.300:FF:001328">
    <property type="entry name" value="Dynein heavy chain 6, axonemal"/>
    <property type="match status" value="1"/>
</dbReference>
<dbReference type="FunFam" id="3.20.180.20:FF:000003">
    <property type="entry name" value="Dynein heavy chain 12, axonemal"/>
    <property type="match status" value="1"/>
</dbReference>
<dbReference type="Gene3D" id="3.20.180.20">
    <property type="entry name" value="Dynein heavy chain, N-terminal domain 2"/>
    <property type="match status" value="1"/>
</dbReference>
<name>A0A4S2KWV1_9HYME</name>
<dbReference type="InterPro" id="IPR042222">
    <property type="entry name" value="Dynein_2_N"/>
</dbReference>
<dbReference type="PANTHER" id="PTHR22878">
    <property type="entry name" value="DYNEIN HEAVY CHAIN 6, AXONEMAL-LIKE-RELATED"/>
    <property type="match status" value="1"/>
</dbReference>
<keyword evidence="7" id="KW-0547">Nucleotide-binding</keyword>
<feature type="coiled-coil region" evidence="16">
    <location>
        <begin position="1175"/>
        <end position="1202"/>
    </location>
</feature>
<evidence type="ECO:0000256" key="9">
    <source>
        <dbReference type="ARBA" id="ARBA00022846"/>
    </source>
</evidence>
<dbReference type="InterPro" id="IPR041228">
    <property type="entry name" value="Dynein_C"/>
</dbReference>
<evidence type="ECO:0000256" key="6">
    <source>
        <dbReference type="ARBA" id="ARBA00022737"/>
    </source>
</evidence>
<dbReference type="InterPro" id="IPR027417">
    <property type="entry name" value="P-loop_NTPase"/>
</dbReference>
<dbReference type="InterPro" id="IPR041589">
    <property type="entry name" value="DNAH3_AAA_lid_1"/>
</dbReference>
<dbReference type="InterPro" id="IPR041658">
    <property type="entry name" value="AAA_lid_11"/>
</dbReference>
<dbReference type="Gene3D" id="1.10.287.2620">
    <property type="match status" value="1"/>
</dbReference>
<dbReference type="EMBL" id="QBLH01000655">
    <property type="protein sequence ID" value="TGZ54471.1"/>
    <property type="molecule type" value="Genomic_DNA"/>
</dbReference>
<dbReference type="FunFam" id="1.20.920.20:FF:000006">
    <property type="entry name" value="Dynein, axonemal, heavy chain 6"/>
    <property type="match status" value="1"/>
</dbReference>